<sequence>MRISLLDRANTLAGRTGAPRRAEHSDAASLRAVVDRARRAEDLGYHRFLVAEHHGVPGIAGSAPSVLTAAVGQATSTIRIGTAGIMLPDHVPFVVAEQVAVLAALFPGRVDIGFGSSVGFTPAVRKALRQDEDAAQAREGYLEALDEVLGYLRGAAEVTLRPDVSAAQEKPGVFLLSGGSPSTVQAAAERGLGLILGGPGTQDAGTDATTEAPIVSATVAVAASREAARDLVLPEVWAQVMSRSTGVFEPLSPVGELDEGRLTSQQRRRIQQGVERAIYGTQEEVAAVLGGLESQGFSEILVTGGMSDVAGHRNSDELLSELVSTGAS</sequence>
<accession>A0A9D2TQU6</accession>
<protein>
    <submittedName>
        <fullName evidence="3">MsnO8 family LLM class oxidoreductase</fullName>
        <ecNumber evidence="3">1.-.-.-</ecNumber>
    </submittedName>
</protein>
<dbReference type="EC" id="1.-.-.-" evidence="3"/>
<reference evidence="3" key="1">
    <citation type="journal article" date="2021" name="PeerJ">
        <title>Extensive microbial diversity within the chicken gut microbiome revealed by metagenomics and culture.</title>
        <authorList>
            <person name="Gilroy R."/>
            <person name="Ravi A."/>
            <person name="Getino M."/>
            <person name="Pursley I."/>
            <person name="Horton D.L."/>
            <person name="Alikhan N.F."/>
            <person name="Baker D."/>
            <person name="Gharbi K."/>
            <person name="Hall N."/>
            <person name="Watson M."/>
            <person name="Adriaenssens E.M."/>
            <person name="Foster-Nyarko E."/>
            <person name="Jarju S."/>
            <person name="Secka A."/>
            <person name="Antonio M."/>
            <person name="Oren A."/>
            <person name="Chaudhuri R.R."/>
            <person name="La Ragione R."/>
            <person name="Hildebrand F."/>
            <person name="Pallen M.J."/>
        </authorList>
    </citation>
    <scope>NUCLEOTIDE SEQUENCE</scope>
    <source>
        <strain evidence="3">ChiHjej13B12-4958</strain>
    </source>
</reference>
<keyword evidence="3" id="KW-0560">Oxidoreductase</keyword>
<evidence type="ECO:0000313" key="4">
    <source>
        <dbReference type="Proteomes" id="UP000823858"/>
    </source>
</evidence>
<evidence type="ECO:0000313" key="3">
    <source>
        <dbReference type="EMBL" id="HJC85785.1"/>
    </source>
</evidence>
<evidence type="ECO:0000259" key="2">
    <source>
        <dbReference type="Pfam" id="PF00296"/>
    </source>
</evidence>
<dbReference type="InterPro" id="IPR036661">
    <property type="entry name" value="Luciferase-like_sf"/>
</dbReference>
<dbReference type="Pfam" id="PF00296">
    <property type="entry name" value="Bac_luciferase"/>
    <property type="match status" value="1"/>
</dbReference>
<dbReference type="SUPFAM" id="SSF51679">
    <property type="entry name" value="Bacterial luciferase-like"/>
    <property type="match status" value="1"/>
</dbReference>
<name>A0A9D2TQU6_9CORY</name>
<dbReference type="Gene3D" id="3.20.20.30">
    <property type="entry name" value="Luciferase-like domain"/>
    <property type="match status" value="1"/>
</dbReference>
<dbReference type="PANTHER" id="PTHR30137:SF6">
    <property type="entry name" value="LUCIFERASE-LIKE MONOOXYGENASE"/>
    <property type="match status" value="1"/>
</dbReference>
<dbReference type="GO" id="GO:0005829">
    <property type="term" value="C:cytosol"/>
    <property type="evidence" value="ECO:0007669"/>
    <property type="project" value="TreeGrafter"/>
</dbReference>
<dbReference type="EMBL" id="DWVP01000022">
    <property type="protein sequence ID" value="HJC85785.1"/>
    <property type="molecule type" value="Genomic_DNA"/>
</dbReference>
<feature type="domain" description="Luciferase-like" evidence="2">
    <location>
        <begin position="22"/>
        <end position="298"/>
    </location>
</feature>
<dbReference type="InterPro" id="IPR050766">
    <property type="entry name" value="Bact_Lucif_Oxidored"/>
</dbReference>
<dbReference type="GO" id="GO:0016705">
    <property type="term" value="F:oxidoreductase activity, acting on paired donors, with incorporation or reduction of molecular oxygen"/>
    <property type="evidence" value="ECO:0007669"/>
    <property type="project" value="InterPro"/>
</dbReference>
<dbReference type="InterPro" id="IPR011251">
    <property type="entry name" value="Luciferase-like_dom"/>
</dbReference>
<evidence type="ECO:0000256" key="1">
    <source>
        <dbReference type="ARBA" id="ARBA00007789"/>
    </source>
</evidence>
<comment type="caution">
    <text evidence="3">The sequence shown here is derived from an EMBL/GenBank/DDBJ whole genome shotgun (WGS) entry which is preliminary data.</text>
</comment>
<proteinExistence type="predicted"/>
<dbReference type="InterPro" id="IPR019949">
    <property type="entry name" value="CmoO-like"/>
</dbReference>
<dbReference type="PANTHER" id="PTHR30137">
    <property type="entry name" value="LUCIFERASE-LIKE MONOOXYGENASE"/>
    <property type="match status" value="1"/>
</dbReference>
<reference evidence="3" key="2">
    <citation type="submission" date="2021-04" db="EMBL/GenBank/DDBJ databases">
        <authorList>
            <person name="Gilroy R."/>
        </authorList>
    </citation>
    <scope>NUCLEOTIDE SEQUENCE</scope>
    <source>
        <strain evidence="3">ChiHjej13B12-4958</strain>
    </source>
</reference>
<dbReference type="Proteomes" id="UP000823858">
    <property type="component" value="Unassembled WGS sequence"/>
</dbReference>
<dbReference type="NCBIfam" id="TIGR03558">
    <property type="entry name" value="oxido_grp_1"/>
    <property type="match status" value="1"/>
</dbReference>
<gene>
    <name evidence="3" type="ORF">H9751_09620</name>
</gene>
<dbReference type="AlphaFoldDB" id="A0A9D2TQU6"/>
<comment type="similarity">
    <text evidence="1">To bacterial alkanal monooxygenase alpha and beta chains.</text>
</comment>
<organism evidence="3 4">
    <name type="scientific">Candidatus Corynebacterium faecigallinarum</name>
    <dbReference type="NCBI Taxonomy" id="2838528"/>
    <lineage>
        <taxon>Bacteria</taxon>
        <taxon>Bacillati</taxon>
        <taxon>Actinomycetota</taxon>
        <taxon>Actinomycetes</taxon>
        <taxon>Mycobacteriales</taxon>
        <taxon>Corynebacteriaceae</taxon>
        <taxon>Corynebacterium</taxon>
    </lineage>
</organism>